<keyword evidence="5" id="KW-1185">Reference proteome</keyword>
<comment type="caution">
    <text evidence="4">The sequence shown here is derived from an EMBL/GenBank/DDBJ whole genome shotgun (WGS) entry which is preliminary data.</text>
</comment>
<sequence>MRILVTGAGGFVGQHLIPQLLAEGHAVACLTRDPAKLPEAWADLPRAGTDPDGLGIRALCQQFRPQVVIHLASHYITEHSFTDIAPLIQANLLLGTQLLESMRESGCDALVYAGTSWQHYRNEEYCPANLYAATKQALSTLAEYYRDACGLRILELHLYDSYGEDDPRKKLINLLELSSQSSDKLKISEGRQLLHLVHIDDVCRGFELACQQVSNFAAGERKVYRLPAGELLSLRELVARFDAAAPTYPAQLEWGAKPYRLREVFEPWEDAPALPGWQAEVSIDEGMRRLRCPDVARSKKS</sequence>
<evidence type="ECO:0000259" key="3">
    <source>
        <dbReference type="Pfam" id="PF01370"/>
    </source>
</evidence>
<evidence type="ECO:0000313" key="5">
    <source>
        <dbReference type="Proteomes" id="UP000070186"/>
    </source>
</evidence>
<dbReference type="InterPro" id="IPR036291">
    <property type="entry name" value="NAD(P)-bd_dom_sf"/>
</dbReference>
<dbReference type="CDD" id="cd08946">
    <property type="entry name" value="SDR_e"/>
    <property type="match status" value="1"/>
</dbReference>
<name>A0A133XHM4_9RHOO</name>
<accession>A0A133XHM4</accession>
<protein>
    <recommendedName>
        <fullName evidence="3">NAD-dependent epimerase/dehydratase domain-containing protein</fullName>
    </recommendedName>
</protein>
<dbReference type="STRING" id="281362.AT959_14035"/>
<dbReference type="EMBL" id="LODL01000021">
    <property type="protein sequence ID" value="KXB30447.1"/>
    <property type="molecule type" value="Genomic_DNA"/>
</dbReference>
<proteinExistence type="inferred from homology"/>
<organism evidence="4 5">
    <name type="scientific">Dechloromonas denitrificans</name>
    <dbReference type="NCBI Taxonomy" id="281362"/>
    <lineage>
        <taxon>Bacteria</taxon>
        <taxon>Pseudomonadati</taxon>
        <taxon>Pseudomonadota</taxon>
        <taxon>Betaproteobacteria</taxon>
        <taxon>Rhodocyclales</taxon>
        <taxon>Azonexaceae</taxon>
        <taxon>Dechloromonas</taxon>
    </lineage>
</organism>
<dbReference type="Proteomes" id="UP000070186">
    <property type="component" value="Unassembled WGS sequence"/>
</dbReference>
<evidence type="ECO:0000256" key="1">
    <source>
        <dbReference type="ARBA" id="ARBA00005125"/>
    </source>
</evidence>
<evidence type="ECO:0000256" key="2">
    <source>
        <dbReference type="ARBA" id="ARBA00007637"/>
    </source>
</evidence>
<dbReference type="SUPFAM" id="SSF51735">
    <property type="entry name" value="NAD(P)-binding Rossmann-fold domains"/>
    <property type="match status" value="1"/>
</dbReference>
<gene>
    <name evidence="4" type="ORF">AT959_14035</name>
</gene>
<dbReference type="RefSeq" id="WP_066884079.1">
    <property type="nucleotide sequence ID" value="NZ_LODL01000021.1"/>
</dbReference>
<evidence type="ECO:0000313" key="4">
    <source>
        <dbReference type="EMBL" id="KXB30447.1"/>
    </source>
</evidence>
<dbReference type="Pfam" id="PF01370">
    <property type="entry name" value="Epimerase"/>
    <property type="match status" value="1"/>
</dbReference>
<comment type="similarity">
    <text evidence="2">Belongs to the NAD(P)-dependent epimerase/dehydratase family.</text>
</comment>
<reference evidence="4 5" key="1">
    <citation type="submission" date="2015-12" db="EMBL/GenBank/DDBJ databases">
        <title>Nitrous oxide reduction kinetics distinguish bacteria harboring typical versus atypical NosZ.</title>
        <authorList>
            <person name="Yoon S."/>
            <person name="Nissen S."/>
            <person name="Park D."/>
            <person name="Sanford R.A."/>
            <person name="Loeffler F.E."/>
        </authorList>
    </citation>
    <scope>NUCLEOTIDE SEQUENCE [LARGE SCALE GENOMIC DNA]</scope>
    <source>
        <strain evidence="4 5">ATCC BAA-841</strain>
    </source>
</reference>
<dbReference type="AlphaFoldDB" id="A0A133XHM4"/>
<dbReference type="InterPro" id="IPR001509">
    <property type="entry name" value="Epimerase_deHydtase"/>
</dbReference>
<dbReference type="PANTHER" id="PTHR43000">
    <property type="entry name" value="DTDP-D-GLUCOSE 4,6-DEHYDRATASE-RELATED"/>
    <property type="match status" value="1"/>
</dbReference>
<dbReference type="Gene3D" id="3.40.50.720">
    <property type="entry name" value="NAD(P)-binding Rossmann-like Domain"/>
    <property type="match status" value="1"/>
</dbReference>
<feature type="domain" description="NAD-dependent epimerase/dehydratase" evidence="3">
    <location>
        <begin position="3"/>
        <end position="220"/>
    </location>
</feature>
<comment type="pathway">
    <text evidence="1">Bacterial outer membrane biogenesis; LPS O-antigen biosynthesis.</text>
</comment>